<name>A0A8B9V0B7_9AVES</name>
<evidence type="ECO:0000313" key="2">
    <source>
        <dbReference type="Ensembl" id="ENSAZOP00000014552.1"/>
    </source>
</evidence>
<reference evidence="2" key="2">
    <citation type="submission" date="2025-09" db="UniProtKB">
        <authorList>
            <consortium name="Ensembl"/>
        </authorList>
    </citation>
    <scope>IDENTIFICATION</scope>
</reference>
<dbReference type="CDD" id="cd01650">
    <property type="entry name" value="RT_nLTR_like"/>
    <property type="match status" value="1"/>
</dbReference>
<keyword evidence="3" id="KW-1185">Reference proteome</keyword>
<dbReference type="AlphaFoldDB" id="A0A8B9V0B7"/>
<dbReference type="PROSITE" id="PS50878">
    <property type="entry name" value="RT_POL"/>
    <property type="match status" value="1"/>
</dbReference>
<reference evidence="2" key="1">
    <citation type="submission" date="2025-08" db="UniProtKB">
        <authorList>
            <consortium name="Ensembl"/>
        </authorList>
    </citation>
    <scope>IDENTIFICATION</scope>
</reference>
<dbReference type="InterPro" id="IPR000477">
    <property type="entry name" value="RT_dom"/>
</dbReference>
<accession>A0A8B9V0B7</accession>
<evidence type="ECO:0000259" key="1">
    <source>
        <dbReference type="PROSITE" id="PS50878"/>
    </source>
</evidence>
<protein>
    <recommendedName>
        <fullName evidence="1">Reverse transcriptase domain-containing protein</fullName>
    </recommendedName>
</protein>
<dbReference type="PANTHER" id="PTHR33332">
    <property type="entry name" value="REVERSE TRANSCRIPTASE DOMAIN-CONTAINING PROTEIN"/>
    <property type="match status" value="1"/>
</dbReference>
<proteinExistence type="predicted"/>
<dbReference type="Ensembl" id="ENSAZOT00000015629.1">
    <property type="protein sequence ID" value="ENSAZOP00000014552.1"/>
    <property type="gene ID" value="ENSAZOG00000009395.1"/>
</dbReference>
<sequence>MSDFYQTVKSAVVDELHYTIMGPMVNEVGVLLMGDAEKAEILNAFFASRTAPQDSLTLEGGEKVLEVEISPLVDKGVVWEHLSGLNAHKSMSPNGMHPRVLRELAEVIAEPLSVIFERSWRTGEVPEDWRIAIVTPVFKKGKKEDLGKYRPVSLTSVPGKVLEHLVLDAISKQLEEKKVMRSSQHRFTKGKSCLTNLVAFYDGITSWVDEGRVVDVIYLDFSKAFDTVSHDILLAKLRKCGIDEWTVRWVENWLTGQAQRVVISGTESGWRSVTSSVPQGSVLCPVLFNIFIDNFHEGIVSALSKYADDTKLGGVADMPEGCAAIQQDLDRLERWAGSNQMRLNESKCRVLHLGRNNHMYQYRLGDDLLERSSVEKDLGVLVDDRLTMSKQCTLVARRANGILVCIKRSVDSR</sequence>
<dbReference type="Proteomes" id="UP000694549">
    <property type="component" value="Unplaced"/>
</dbReference>
<dbReference type="SUPFAM" id="SSF56672">
    <property type="entry name" value="DNA/RNA polymerases"/>
    <property type="match status" value="1"/>
</dbReference>
<dbReference type="Pfam" id="PF00078">
    <property type="entry name" value="RVT_1"/>
    <property type="match status" value="1"/>
</dbReference>
<evidence type="ECO:0000313" key="3">
    <source>
        <dbReference type="Proteomes" id="UP000694549"/>
    </source>
</evidence>
<dbReference type="InterPro" id="IPR043502">
    <property type="entry name" value="DNA/RNA_pol_sf"/>
</dbReference>
<feature type="domain" description="Reverse transcriptase" evidence="1">
    <location>
        <begin position="118"/>
        <end position="382"/>
    </location>
</feature>
<organism evidence="2 3">
    <name type="scientific">Anas zonorhyncha</name>
    <name type="common">Eastern spot-billed duck</name>
    <dbReference type="NCBI Taxonomy" id="75864"/>
    <lineage>
        <taxon>Eukaryota</taxon>
        <taxon>Metazoa</taxon>
        <taxon>Chordata</taxon>
        <taxon>Craniata</taxon>
        <taxon>Vertebrata</taxon>
        <taxon>Euteleostomi</taxon>
        <taxon>Archelosauria</taxon>
        <taxon>Archosauria</taxon>
        <taxon>Dinosauria</taxon>
        <taxon>Saurischia</taxon>
        <taxon>Theropoda</taxon>
        <taxon>Coelurosauria</taxon>
        <taxon>Aves</taxon>
        <taxon>Neognathae</taxon>
        <taxon>Galloanserae</taxon>
        <taxon>Anseriformes</taxon>
        <taxon>Anatidae</taxon>
        <taxon>Anatinae</taxon>
        <taxon>Anas</taxon>
    </lineage>
</organism>